<dbReference type="RefSeq" id="WP_310399097.1">
    <property type="nucleotide sequence ID" value="NZ_JAVDWW010000001.1"/>
</dbReference>
<evidence type="ECO:0000313" key="4">
    <source>
        <dbReference type="EMBL" id="MDR7167349.1"/>
    </source>
</evidence>
<organism evidence="4 5">
    <name type="scientific">Nocardia kruczakiae</name>
    <dbReference type="NCBI Taxonomy" id="261477"/>
    <lineage>
        <taxon>Bacteria</taxon>
        <taxon>Bacillati</taxon>
        <taxon>Actinomycetota</taxon>
        <taxon>Actinomycetes</taxon>
        <taxon>Mycobacteriales</taxon>
        <taxon>Nocardiaceae</taxon>
        <taxon>Nocardia</taxon>
    </lineage>
</organism>
<dbReference type="SUPFAM" id="SSF51735">
    <property type="entry name" value="NAD(P)-binding Rossmann-fold domains"/>
    <property type="match status" value="1"/>
</dbReference>
<evidence type="ECO:0000313" key="5">
    <source>
        <dbReference type="Proteomes" id="UP001251217"/>
    </source>
</evidence>
<comment type="caution">
    <text evidence="4">The sequence shown here is derived from an EMBL/GenBank/DDBJ whole genome shotgun (WGS) entry which is preliminary data.</text>
</comment>
<keyword evidence="1" id="KW-0521">NADP</keyword>
<dbReference type="InterPro" id="IPR036291">
    <property type="entry name" value="NAD(P)-bd_dom_sf"/>
</dbReference>
<evidence type="ECO:0000256" key="1">
    <source>
        <dbReference type="ARBA" id="ARBA00022857"/>
    </source>
</evidence>
<accession>A0ABU1XA66</accession>
<gene>
    <name evidence="4" type="ORF">J2W56_001067</name>
</gene>
<dbReference type="EMBL" id="JAVDWW010000001">
    <property type="protein sequence ID" value="MDR7167349.1"/>
    <property type="molecule type" value="Genomic_DNA"/>
</dbReference>
<protein>
    <submittedName>
        <fullName evidence="4">4-hydroxy-tetrahydrodipicolinate reductase</fullName>
        <ecNumber evidence="4">1.17.1.8</ecNumber>
    </submittedName>
</protein>
<dbReference type="Gene3D" id="3.40.50.720">
    <property type="entry name" value="NAD(P)-binding Rossmann-like Domain"/>
    <property type="match status" value="1"/>
</dbReference>
<reference evidence="4 5" key="1">
    <citation type="submission" date="2023-07" db="EMBL/GenBank/DDBJ databases">
        <title>Sorghum-associated microbial communities from plants grown in Nebraska, USA.</title>
        <authorList>
            <person name="Schachtman D."/>
        </authorList>
    </citation>
    <scope>NUCLEOTIDE SEQUENCE [LARGE SCALE GENOMIC DNA]</scope>
    <source>
        <strain evidence="4 5">4272</strain>
    </source>
</reference>
<dbReference type="Pfam" id="PF01113">
    <property type="entry name" value="DapB_N"/>
    <property type="match status" value="1"/>
</dbReference>
<feature type="domain" description="Dihydrodipicolinate reductase N-terminal" evidence="3">
    <location>
        <begin position="5"/>
        <end position="79"/>
    </location>
</feature>
<dbReference type="EC" id="1.17.1.8" evidence="4"/>
<keyword evidence="5" id="KW-1185">Reference proteome</keyword>
<name>A0ABU1XA66_9NOCA</name>
<evidence type="ECO:0000256" key="2">
    <source>
        <dbReference type="ARBA" id="ARBA00023002"/>
    </source>
</evidence>
<sequence>MTKRRVIVWGTGPQGSHGLRMVIDHPDLELVGVYAWSKQKVGLDAGELVGAGPTGVQVTDDVDKLLSLEADCLAYFATAANRQAEITADVVPFLERGTNVVSISHFDVQYPAHGRPEYVDPVREACERGDSSIFLTGEEPGFGFGQHLFSLLNLTGHIDRIDLIELSDGLRSYPGAPSLDMYGFQQPLDYLPPMFTSEVGASWHISTLRGIADYMGITVDEVRQTWDTAAFDRDYETAAYGLAKADLTAAIWWKVEALVGGTPVLVYNKILRLHEDAAPDWPSSSLSGDGEGITQRIEISGNPNLVNELYRPIHRSLTSSPKDPSSDDLGTTAVSAVRAIPWLCEAPAGIRVQHEAPAFPPRNVRIG</sequence>
<evidence type="ECO:0000259" key="3">
    <source>
        <dbReference type="Pfam" id="PF01113"/>
    </source>
</evidence>
<dbReference type="Proteomes" id="UP001251217">
    <property type="component" value="Unassembled WGS sequence"/>
</dbReference>
<dbReference type="InterPro" id="IPR000846">
    <property type="entry name" value="DapB_N"/>
</dbReference>
<proteinExistence type="predicted"/>
<keyword evidence="2 4" id="KW-0560">Oxidoreductase</keyword>
<dbReference type="GO" id="GO:0008839">
    <property type="term" value="F:4-hydroxy-tetrahydrodipicolinate reductase"/>
    <property type="evidence" value="ECO:0007669"/>
    <property type="project" value="UniProtKB-EC"/>
</dbReference>
<dbReference type="CDD" id="cd24146">
    <property type="entry name" value="nat-AmDH_N_like"/>
    <property type="match status" value="1"/>
</dbReference>